<keyword evidence="3" id="KW-1185">Reference proteome</keyword>
<comment type="caution">
    <text evidence="2">The sequence shown here is derived from an EMBL/GenBank/DDBJ whole genome shotgun (WGS) entry which is preliminary data.</text>
</comment>
<dbReference type="AlphaFoldDB" id="A0A445IHZ4"/>
<gene>
    <name evidence="2" type="ORF">D0Y65_025988</name>
</gene>
<feature type="transmembrane region" description="Helical" evidence="1">
    <location>
        <begin position="135"/>
        <end position="159"/>
    </location>
</feature>
<keyword evidence="1" id="KW-1133">Transmembrane helix</keyword>
<name>A0A445IHZ4_GLYSO</name>
<feature type="transmembrane region" description="Helical" evidence="1">
    <location>
        <begin position="69"/>
        <end position="95"/>
    </location>
</feature>
<dbReference type="Proteomes" id="UP000289340">
    <property type="component" value="Chromosome 10"/>
</dbReference>
<proteinExistence type="predicted"/>
<dbReference type="PANTHER" id="PTHR34658">
    <property type="entry name" value="OS01G0151800 PROTEIN"/>
    <property type="match status" value="1"/>
</dbReference>
<evidence type="ECO:0000313" key="2">
    <source>
        <dbReference type="EMBL" id="RZB85668.1"/>
    </source>
</evidence>
<organism evidence="2 3">
    <name type="scientific">Glycine soja</name>
    <name type="common">Wild soybean</name>
    <dbReference type="NCBI Taxonomy" id="3848"/>
    <lineage>
        <taxon>Eukaryota</taxon>
        <taxon>Viridiplantae</taxon>
        <taxon>Streptophyta</taxon>
        <taxon>Embryophyta</taxon>
        <taxon>Tracheophyta</taxon>
        <taxon>Spermatophyta</taxon>
        <taxon>Magnoliopsida</taxon>
        <taxon>eudicotyledons</taxon>
        <taxon>Gunneridae</taxon>
        <taxon>Pentapetalae</taxon>
        <taxon>rosids</taxon>
        <taxon>fabids</taxon>
        <taxon>Fabales</taxon>
        <taxon>Fabaceae</taxon>
        <taxon>Papilionoideae</taxon>
        <taxon>50 kb inversion clade</taxon>
        <taxon>NPAAA clade</taxon>
        <taxon>indigoferoid/millettioid clade</taxon>
        <taxon>Phaseoleae</taxon>
        <taxon>Glycine</taxon>
        <taxon>Glycine subgen. Soja</taxon>
    </lineage>
</organism>
<reference evidence="2 3" key="1">
    <citation type="submission" date="2018-09" db="EMBL/GenBank/DDBJ databases">
        <title>A high-quality reference genome of wild soybean provides a powerful tool to mine soybean genomes.</title>
        <authorList>
            <person name="Xie M."/>
            <person name="Chung C.Y.L."/>
            <person name="Li M.-W."/>
            <person name="Wong F.-L."/>
            <person name="Chan T.-F."/>
            <person name="Lam H.-M."/>
        </authorList>
    </citation>
    <scope>NUCLEOTIDE SEQUENCE [LARGE SCALE GENOMIC DNA]</scope>
    <source>
        <strain evidence="3">cv. W05</strain>
        <tissue evidence="2">Hypocotyl of etiolated seedlings</tissue>
    </source>
</reference>
<keyword evidence="1" id="KW-0472">Membrane</keyword>
<dbReference type="EMBL" id="QZWG01000010">
    <property type="protein sequence ID" value="RZB85668.1"/>
    <property type="molecule type" value="Genomic_DNA"/>
</dbReference>
<evidence type="ECO:0000313" key="3">
    <source>
        <dbReference type="Proteomes" id="UP000289340"/>
    </source>
</evidence>
<evidence type="ECO:0000256" key="1">
    <source>
        <dbReference type="SAM" id="Phobius"/>
    </source>
</evidence>
<sequence length="162" mass="18324">MFQENMFQSFSVRELKVQNHKFQENMFLSFGVGVLKMHNHQFRRPRAELASFLNMFLWLSNFIRSWPLLIYAATWVTVMTFTVAVASLSTEVAFVSAISSSEKCKSDGSLVRVRVPVEETPCFPAHLFTKSHIDVIVPPIFAALVVAASACVVKVVGLWEHD</sequence>
<protein>
    <submittedName>
        <fullName evidence="2">Uncharacterized protein</fullName>
    </submittedName>
</protein>
<dbReference type="PANTHER" id="PTHR34658:SF2">
    <property type="entry name" value="OS01G0151800 PROTEIN"/>
    <property type="match status" value="1"/>
</dbReference>
<accession>A0A445IHZ4</accession>
<keyword evidence="1" id="KW-0812">Transmembrane</keyword>